<organism evidence="5 6">
    <name type="scientific">Aestuariivirga litoralis</name>
    <dbReference type="NCBI Taxonomy" id="2650924"/>
    <lineage>
        <taxon>Bacteria</taxon>
        <taxon>Pseudomonadati</taxon>
        <taxon>Pseudomonadota</taxon>
        <taxon>Alphaproteobacteria</taxon>
        <taxon>Hyphomicrobiales</taxon>
        <taxon>Aestuariivirgaceae</taxon>
        <taxon>Aestuariivirga</taxon>
    </lineage>
</organism>
<sequence length="367" mass="39918">MSDASAPLAPKPRRRWLRRFLLLVVPAIAIVAGLAIFLHGGRYISTDNAYVAAQKVLVTPQISGTVNEIKVTEGQKLKAGDLLFTIDPRPYEIALAEARAALTRAETDFGALKSQYQGFAPQIEVAQHTVELRQSEVDRKSKLLASRVIARADIEQDEVNLQLATAQLSQLQQGQRNALSQLGGNPDATLESYGPWLAASAVVDRAQWNLDQTVLKAPLDGIATQVSNIQLGRFLAAGSPVFAIVSDQDVWIDANPKETDITWLKPDQQVTITVDAFPDHAFTGHVASISPGTGAQFSLIPAQNAAGNWVKVVQRVPVRITLDEGQDLTKLRAGMSVNVDIDTHRKRTLAGLLHWEAVAQPVQEARQ</sequence>
<evidence type="ECO:0000313" key="5">
    <source>
        <dbReference type="EMBL" id="PZF75172.1"/>
    </source>
</evidence>
<evidence type="ECO:0000256" key="1">
    <source>
        <dbReference type="ARBA" id="ARBA00004196"/>
    </source>
</evidence>
<feature type="domain" description="p-hydroxybenzoic acid efflux pump subunit AaeA-like beta-barrel" evidence="4">
    <location>
        <begin position="254"/>
        <end position="341"/>
    </location>
</feature>
<dbReference type="GO" id="GO:0055085">
    <property type="term" value="P:transmembrane transport"/>
    <property type="evidence" value="ECO:0007669"/>
    <property type="project" value="InterPro"/>
</dbReference>
<dbReference type="Pfam" id="PF25963">
    <property type="entry name" value="Beta-barrel_AAEA"/>
    <property type="match status" value="1"/>
</dbReference>
<comment type="caution">
    <text evidence="5">The sequence shown here is derived from an EMBL/GenBank/DDBJ whole genome shotgun (WGS) entry which is preliminary data.</text>
</comment>
<keyword evidence="2" id="KW-0812">Transmembrane</keyword>
<keyword evidence="2" id="KW-1133">Transmembrane helix</keyword>
<comment type="subcellular location">
    <subcellularLocation>
        <location evidence="1">Cell envelope</location>
    </subcellularLocation>
</comment>
<dbReference type="RefSeq" id="WP_111200282.1">
    <property type="nucleotide sequence ID" value="NZ_QKVK01000015.1"/>
</dbReference>
<evidence type="ECO:0000259" key="3">
    <source>
        <dbReference type="Pfam" id="PF25917"/>
    </source>
</evidence>
<dbReference type="InterPro" id="IPR050739">
    <property type="entry name" value="MFP"/>
</dbReference>
<proteinExistence type="predicted"/>
<dbReference type="AlphaFoldDB" id="A0A2W2ANL9"/>
<dbReference type="SUPFAM" id="SSF111369">
    <property type="entry name" value="HlyD-like secretion proteins"/>
    <property type="match status" value="2"/>
</dbReference>
<dbReference type="Proteomes" id="UP000248795">
    <property type="component" value="Unassembled WGS sequence"/>
</dbReference>
<dbReference type="Gene3D" id="1.10.287.470">
    <property type="entry name" value="Helix hairpin bin"/>
    <property type="match status" value="1"/>
</dbReference>
<dbReference type="GO" id="GO:0030313">
    <property type="term" value="C:cell envelope"/>
    <property type="evidence" value="ECO:0007669"/>
    <property type="project" value="UniProtKB-SubCell"/>
</dbReference>
<gene>
    <name evidence="5" type="ORF">DK847_19775</name>
</gene>
<dbReference type="Pfam" id="PF25917">
    <property type="entry name" value="BSH_RND"/>
    <property type="match status" value="1"/>
</dbReference>
<dbReference type="Gene3D" id="2.40.50.100">
    <property type="match status" value="1"/>
</dbReference>
<name>A0A2W2ANL9_9HYPH</name>
<evidence type="ECO:0000259" key="4">
    <source>
        <dbReference type="Pfam" id="PF25963"/>
    </source>
</evidence>
<keyword evidence="6" id="KW-1185">Reference proteome</keyword>
<keyword evidence="2" id="KW-0472">Membrane</keyword>
<dbReference type="PANTHER" id="PTHR30386">
    <property type="entry name" value="MEMBRANE FUSION SUBUNIT OF EMRAB-TOLC MULTIDRUG EFFLUX PUMP"/>
    <property type="match status" value="1"/>
</dbReference>
<dbReference type="InterPro" id="IPR058634">
    <property type="entry name" value="AaeA-lik-b-barrel"/>
</dbReference>
<feature type="transmembrane region" description="Helical" evidence="2">
    <location>
        <begin position="20"/>
        <end position="38"/>
    </location>
</feature>
<evidence type="ECO:0000256" key="2">
    <source>
        <dbReference type="SAM" id="Phobius"/>
    </source>
</evidence>
<protein>
    <submittedName>
        <fullName evidence="5">HlyD family secretion protein</fullName>
    </submittedName>
</protein>
<evidence type="ECO:0000313" key="6">
    <source>
        <dbReference type="Proteomes" id="UP000248795"/>
    </source>
</evidence>
<feature type="domain" description="Multidrug resistance protein MdtA-like barrel-sandwich hybrid" evidence="3">
    <location>
        <begin position="55"/>
        <end position="245"/>
    </location>
</feature>
<dbReference type="InterPro" id="IPR058625">
    <property type="entry name" value="MdtA-like_BSH"/>
</dbReference>
<accession>A0A2W2ANL9</accession>
<dbReference type="PANTHER" id="PTHR30386:SF19">
    <property type="entry name" value="MULTIDRUG EXPORT PROTEIN EMRA-RELATED"/>
    <property type="match status" value="1"/>
</dbReference>
<dbReference type="EMBL" id="QKVK01000015">
    <property type="protein sequence ID" value="PZF75172.1"/>
    <property type="molecule type" value="Genomic_DNA"/>
</dbReference>
<reference evidence="6" key="1">
    <citation type="submission" date="2018-06" db="EMBL/GenBank/DDBJ databases">
        <title>Aestuariibacter litoralis strain KCTC 52945T.</title>
        <authorList>
            <person name="Li X."/>
            <person name="Salam N."/>
            <person name="Li J.-L."/>
            <person name="Chen Y.-M."/>
            <person name="Yang Z.-W."/>
            <person name="Zhang L.-Y."/>
            <person name="Han M.-X."/>
            <person name="Xiao M."/>
            <person name="Li W.-J."/>
        </authorList>
    </citation>
    <scope>NUCLEOTIDE SEQUENCE [LARGE SCALE GENOMIC DNA]</scope>
    <source>
        <strain evidence="6">KCTC 52945</strain>
    </source>
</reference>
<dbReference type="Gene3D" id="2.40.30.170">
    <property type="match status" value="1"/>
</dbReference>